<keyword evidence="1" id="KW-1133">Transmembrane helix</keyword>
<evidence type="ECO:0000313" key="2">
    <source>
        <dbReference type="EMBL" id="CAA9385424.1"/>
    </source>
</evidence>
<dbReference type="AlphaFoldDB" id="A0A6J4NE87"/>
<protein>
    <submittedName>
        <fullName evidence="2">Uncharacterized protein</fullName>
    </submittedName>
</protein>
<evidence type="ECO:0000256" key="1">
    <source>
        <dbReference type="SAM" id="Phobius"/>
    </source>
</evidence>
<feature type="non-terminal residue" evidence="2">
    <location>
        <position position="39"/>
    </location>
</feature>
<organism evidence="2">
    <name type="scientific">uncultured Rubrobacteraceae bacterium</name>
    <dbReference type="NCBI Taxonomy" id="349277"/>
    <lineage>
        <taxon>Bacteria</taxon>
        <taxon>Bacillati</taxon>
        <taxon>Actinomycetota</taxon>
        <taxon>Rubrobacteria</taxon>
        <taxon>Rubrobacterales</taxon>
        <taxon>Rubrobacteraceae</taxon>
        <taxon>environmental samples</taxon>
    </lineage>
</organism>
<sequence>MGPIRLEWRGHVLERGDGVRERLTFGILVLLLIFLFAFV</sequence>
<name>A0A6J4NE87_9ACTN</name>
<gene>
    <name evidence="2" type="ORF">AVDCRST_MAG22-236</name>
</gene>
<keyword evidence="1" id="KW-0812">Transmembrane</keyword>
<proteinExistence type="predicted"/>
<accession>A0A6J4NE87</accession>
<reference evidence="2" key="1">
    <citation type="submission" date="2020-02" db="EMBL/GenBank/DDBJ databases">
        <authorList>
            <person name="Meier V. D."/>
        </authorList>
    </citation>
    <scope>NUCLEOTIDE SEQUENCE</scope>
    <source>
        <strain evidence="2">AVDCRST_MAG22</strain>
    </source>
</reference>
<feature type="transmembrane region" description="Helical" evidence="1">
    <location>
        <begin position="21"/>
        <end position="38"/>
    </location>
</feature>
<dbReference type="EMBL" id="CADCUV010000012">
    <property type="protein sequence ID" value="CAA9385424.1"/>
    <property type="molecule type" value="Genomic_DNA"/>
</dbReference>
<keyword evidence="1" id="KW-0472">Membrane</keyword>